<gene>
    <name evidence="1" type="ORF">BpHYR1_007042</name>
</gene>
<keyword evidence="2" id="KW-1185">Reference proteome</keyword>
<dbReference type="AlphaFoldDB" id="A0A3M7SL70"/>
<name>A0A3M7SL70_BRAPC</name>
<dbReference type="Proteomes" id="UP000276133">
    <property type="component" value="Unassembled WGS sequence"/>
</dbReference>
<proteinExistence type="predicted"/>
<protein>
    <submittedName>
        <fullName evidence="1">Uncharacterized protein</fullName>
    </submittedName>
</protein>
<evidence type="ECO:0000313" key="1">
    <source>
        <dbReference type="EMBL" id="RNA36357.1"/>
    </source>
</evidence>
<dbReference type="EMBL" id="REGN01001198">
    <property type="protein sequence ID" value="RNA36357.1"/>
    <property type="molecule type" value="Genomic_DNA"/>
</dbReference>
<reference evidence="1 2" key="1">
    <citation type="journal article" date="2018" name="Sci. Rep.">
        <title>Genomic signatures of local adaptation to the degree of environmental predictability in rotifers.</title>
        <authorList>
            <person name="Franch-Gras L."/>
            <person name="Hahn C."/>
            <person name="Garcia-Roger E.M."/>
            <person name="Carmona M.J."/>
            <person name="Serra M."/>
            <person name="Gomez A."/>
        </authorList>
    </citation>
    <scope>NUCLEOTIDE SEQUENCE [LARGE SCALE GENOMIC DNA]</scope>
    <source>
        <strain evidence="1">HYR1</strain>
    </source>
</reference>
<sequence length="141" mass="16264">MTPTCDYLKTKFVGFSYNIGPASFNELSFSENSEIFYTTAVFVVVNKIKYCEAVTFEGKKTKLSFSVSYPSREEINQLSLTQKRGSSCSTNQHHLNDHSFVNIDHSLKKFTPLNVNTEFNRENKLDDYRSNALSSKTWRYN</sequence>
<comment type="caution">
    <text evidence="1">The sequence shown here is derived from an EMBL/GenBank/DDBJ whole genome shotgun (WGS) entry which is preliminary data.</text>
</comment>
<organism evidence="1 2">
    <name type="scientific">Brachionus plicatilis</name>
    <name type="common">Marine rotifer</name>
    <name type="synonym">Brachionus muelleri</name>
    <dbReference type="NCBI Taxonomy" id="10195"/>
    <lineage>
        <taxon>Eukaryota</taxon>
        <taxon>Metazoa</taxon>
        <taxon>Spiralia</taxon>
        <taxon>Gnathifera</taxon>
        <taxon>Rotifera</taxon>
        <taxon>Eurotatoria</taxon>
        <taxon>Monogononta</taxon>
        <taxon>Pseudotrocha</taxon>
        <taxon>Ploima</taxon>
        <taxon>Brachionidae</taxon>
        <taxon>Brachionus</taxon>
    </lineage>
</organism>
<accession>A0A3M7SL70</accession>
<evidence type="ECO:0000313" key="2">
    <source>
        <dbReference type="Proteomes" id="UP000276133"/>
    </source>
</evidence>